<dbReference type="GO" id="GO:0005739">
    <property type="term" value="C:mitochondrion"/>
    <property type="evidence" value="ECO:0007669"/>
    <property type="project" value="TreeGrafter"/>
</dbReference>
<accession>A0A3M7QAR9</accession>
<dbReference type="EMBL" id="REGN01006718">
    <property type="protein sequence ID" value="RNA08506.1"/>
    <property type="molecule type" value="Genomic_DNA"/>
</dbReference>
<dbReference type="Pfam" id="PF01042">
    <property type="entry name" value="Ribonuc_L-PSP"/>
    <property type="match status" value="1"/>
</dbReference>
<dbReference type="InterPro" id="IPR001684">
    <property type="entry name" value="Ribosomal_bL27"/>
</dbReference>
<dbReference type="STRING" id="10195.A0A3M7QAR9"/>
<dbReference type="AlphaFoldDB" id="A0A3M7QAR9"/>
<protein>
    <submittedName>
        <fullName evidence="2">Ribonuclease UK114-like protein</fullName>
    </submittedName>
</protein>
<comment type="caution">
    <text evidence="2">The sequence shown here is derived from an EMBL/GenBank/DDBJ whole genome shotgun (WGS) entry which is preliminary data.</text>
</comment>
<evidence type="ECO:0000256" key="1">
    <source>
        <dbReference type="ARBA" id="ARBA00010552"/>
    </source>
</evidence>
<dbReference type="PANTHER" id="PTHR11803">
    <property type="entry name" value="2-IMINOBUTANOATE/2-IMINOPROPANOATE DEAMINASE RIDA"/>
    <property type="match status" value="1"/>
</dbReference>
<reference evidence="2 3" key="1">
    <citation type="journal article" date="2018" name="Sci. Rep.">
        <title>Genomic signatures of local adaptation to the degree of environmental predictability in rotifers.</title>
        <authorList>
            <person name="Franch-Gras L."/>
            <person name="Hahn C."/>
            <person name="Garcia-Roger E.M."/>
            <person name="Carmona M.J."/>
            <person name="Serra M."/>
            <person name="Gomez A."/>
        </authorList>
    </citation>
    <scope>NUCLEOTIDE SEQUENCE [LARGE SCALE GENOMIC DNA]</scope>
    <source>
        <strain evidence="2">HYR1</strain>
    </source>
</reference>
<keyword evidence="3" id="KW-1185">Reference proteome</keyword>
<dbReference type="GO" id="GO:0006412">
    <property type="term" value="P:translation"/>
    <property type="evidence" value="ECO:0007669"/>
    <property type="project" value="InterPro"/>
</dbReference>
<dbReference type="GO" id="GO:0005840">
    <property type="term" value="C:ribosome"/>
    <property type="evidence" value="ECO:0007669"/>
    <property type="project" value="InterPro"/>
</dbReference>
<dbReference type="GO" id="GO:0019239">
    <property type="term" value="F:deaminase activity"/>
    <property type="evidence" value="ECO:0007669"/>
    <property type="project" value="TreeGrafter"/>
</dbReference>
<dbReference type="PANTHER" id="PTHR11803:SF39">
    <property type="entry name" value="2-IMINOBUTANOATE_2-IMINOPROPANOATE DEAMINASE"/>
    <property type="match status" value="1"/>
</dbReference>
<dbReference type="Proteomes" id="UP000276133">
    <property type="component" value="Unassembled WGS sequence"/>
</dbReference>
<dbReference type="NCBIfam" id="TIGR00004">
    <property type="entry name" value="Rid family detoxifying hydrolase"/>
    <property type="match status" value="1"/>
</dbReference>
<name>A0A3M7QAR9_BRAPC</name>
<evidence type="ECO:0000313" key="3">
    <source>
        <dbReference type="Proteomes" id="UP000276133"/>
    </source>
</evidence>
<dbReference type="SUPFAM" id="SSF110324">
    <property type="entry name" value="Ribosomal L27 protein-like"/>
    <property type="match status" value="1"/>
</dbReference>
<proteinExistence type="inferred from homology"/>
<dbReference type="FunFam" id="3.30.1330.40:FF:000001">
    <property type="entry name" value="L-PSP family endoribonuclease"/>
    <property type="match status" value="1"/>
</dbReference>
<dbReference type="Gene3D" id="2.40.50.100">
    <property type="match status" value="1"/>
</dbReference>
<organism evidence="2 3">
    <name type="scientific">Brachionus plicatilis</name>
    <name type="common">Marine rotifer</name>
    <name type="synonym">Brachionus muelleri</name>
    <dbReference type="NCBI Taxonomy" id="10195"/>
    <lineage>
        <taxon>Eukaryota</taxon>
        <taxon>Metazoa</taxon>
        <taxon>Spiralia</taxon>
        <taxon>Gnathifera</taxon>
        <taxon>Rotifera</taxon>
        <taxon>Eurotatoria</taxon>
        <taxon>Monogononta</taxon>
        <taxon>Pseudotrocha</taxon>
        <taxon>Ploima</taxon>
        <taxon>Brachionidae</taxon>
        <taxon>Brachionus</taxon>
    </lineage>
</organism>
<dbReference type="InterPro" id="IPR006056">
    <property type="entry name" value="RidA"/>
</dbReference>
<dbReference type="GO" id="GO:0003735">
    <property type="term" value="F:structural constituent of ribosome"/>
    <property type="evidence" value="ECO:0007669"/>
    <property type="project" value="InterPro"/>
</dbReference>
<dbReference type="Pfam" id="PF01016">
    <property type="entry name" value="Ribosomal_L27"/>
    <property type="match status" value="1"/>
</dbReference>
<dbReference type="SUPFAM" id="SSF55298">
    <property type="entry name" value="YjgF-like"/>
    <property type="match status" value="1"/>
</dbReference>
<dbReference type="GO" id="GO:0005829">
    <property type="term" value="C:cytosol"/>
    <property type="evidence" value="ECO:0007669"/>
    <property type="project" value="TreeGrafter"/>
</dbReference>
<dbReference type="Gene3D" id="3.30.1330.40">
    <property type="entry name" value="RutC-like"/>
    <property type="match status" value="1"/>
</dbReference>
<dbReference type="CDD" id="cd00448">
    <property type="entry name" value="YjgF_YER057c_UK114_family"/>
    <property type="match status" value="1"/>
</dbReference>
<sequence length="274" mass="30311">MSQIIRKIIRTSKAPAAIGPYNQAVQVNNTLYLSGCLGMDPTTGALVSGGIEAEARQALKNIGSILEEAGVSYNNVVKTTVLLADIQDFTVLNNVYQEFFKSNFPARSTYQVANLPRGGRVEIEAIAVVGEMNSLLKLPTIGLLSQSIKNNIPAFMPVRTKKVKTGGSATNRRRTTPGKFRRLYVQDGEWVEEDHLLVRQLGLQFYPGENVIFCENHSLKARFAGHVLITLEKLSPYPDSPLYDYVSAGNTVERKFVHVLPPTRKGNYKLVETI</sequence>
<dbReference type="InterPro" id="IPR006175">
    <property type="entry name" value="YjgF/YER057c/UK114"/>
</dbReference>
<gene>
    <name evidence="2" type="ORF">BpHYR1_032337</name>
</gene>
<dbReference type="InterPro" id="IPR035959">
    <property type="entry name" value="RutC-like_sf"/>
</dbReference>
<comment type="similarity">
    <text evidence="1">Belongs to the RutC family.</text>
</comment>
<dbReference type="InterPro" id="IPR019897">
    <property type="entry name" value="RidA_CS"/>
</dbReference>
<dbReference type="PROSITE" id="PS01094">
    <property type="entry name" value="UPF0076"/>
    <property type="match status" value="1"/>
</dbReference>
<evidence type="ECO:0000313" key="2">
    <source>
        <dbReference type="EMBL" id="RNA08506.1"/>
    </source>
</evidence>
<dbReference type="OrthoDB" id="309640at2759"/>